<evidence type="ECO:0000256" key="4">
    <source>
        <dbReference type="RuleBase" id="RU003345"/>
    </source>
</evidence>
<protein>
    <submittedName>
        <fullName evidence="6">Aldehyde dehydrogenase</fullName>
    </submittedName>
</protein>
<feature type="active site" evidence="3">
    <location>
        <position position="231"/>
    </location>
</feature>
<organism evidence="6 7">
    <name type="scientific">Rhizobium leguminosarum</name>
    <dbReference type="NCBI Taxonomy" id="384"/>
    <lineage>
        <taxon>Bacteria</taxon>
        <taxon>Pseudomonadati</taxon>
        <taxon>Pseudomonadota</taxon>
        <taxon>Alphaproteobacteria</taxon>
        <taxon>Hyphomicrobiales</taxon>
        <taxon>Rhizobiaceae</taxon>
        <taxon>Rhizobium/Agrobacterium group</taxon>
        <taxon>Rhizobium</taxon>
    </lineage>
</organism>
<dbReference type="FunFam" id="3.40.309.10:FF:000009">
    <property type="entry name" value="Aldehyde dehydrogenase A"/>
    <property type="match status" value="1"/>
</dbReference>
<keyword evidence="2 4" id="KW-0560">Oxidoreductase</keyword>
<accession>A0A1L3ZP41</accession>
<dbReference type="PANTHER" id="PTHR11699">
    <property type="entry name" value="ALDEHYDE DEHYDROGENASE-RELATED"/>
    <property type="match status" value="1"/>
</dbReference>
<dbReference type="InterPro" id="IPR016160">
    <property type="entry name" value="Ald_DH_CS_CYS"/>
</dbReference>
<dbReference type="Pfam" id="PF00171">
    <property type="entry name" value="Aldedh"/>
    <property type="match status" value="1"/>
</dbReference>
<sequence length="464" mass="51242">MTDLQRTISPIDGSIVAERSYASAQQVDAILERAVAAQKLWRKFPLKERLQICEKFAQYLLENQEDIALEITQQMGRPISQTPSEVRTCADRALTMVALAPEALEDIRPEPRVGFKRFIRRSPLGVVYVIAPWNYPLLAAVNTVVPAIIAGNSVILKHAPQTPLSGERFAKAFETIRLPSDVFQVITVTNSDAERIIADQRIDYVAFTGSVRTGRLVQKAAANRFIGVGLELGGKDPAYIRADADVAFSVENIVDGAFFNSGQSCCGIERIYAHSDVYDEFIERAAKLATTYRLGNPLDIDVNLGPVVNKYAASVIREHLDEAIRKGARNLVPLSKVELDRPGDAYVSPRLLVDVDHSMRLMREETFGPVVGVMRVESDQQALELMNDSTYGLTASIWTKDVAAANALAEDLETGTVLLNRCDHLDPTLAWTGVKNSGRGATLSVLGYEHVTRPKSYHFRLCDN</sequence>
<dbReference type="CDD" id="cd07102">
    <property type="entry name" value="ALDH_EDX86601"/>
    <property type="match status" value="1"/>
</dbReference>
<comment type="similarity">
    <text evidence="1 4">Belongs to the aldehyde dehydrogenase family.</text>
</comment>
<evidence type="ECO:0000256" key="1">
    <source>
        <dbReference type="ARBA" id="ARBA00009986"/>
    </source>
</evidence>
<dbReference type="InterPro" id="IPR016162">
    <property type="entry name" value="Ald_DH_N"/>
</dbReference>
<dbReference type="InterPro" id="IPR016161">
    <property type="entry name" value="Ald_DH/histidinol_DH"/>
</dbReference>
<dbReference type="RefSeq" id="WP_072642594.1">
    <property type="nucleotide sequence ID" value="NZ_CP018234.1"/>
</dbReference>
<gene>
    <name evidence="6" type="ORF">BMW22_39350</name>
</gene>
<dbReference type="AlphaFoldDB" id="A0A1L3ZP41"/>
<evidence type="ECO:0000313" key="7">
    <source>
        <dbReference type="Proteomes" id="UP000183050"/>
    </source>
</evidence>
<dbReference type="Gene3D" id="3.40.309.10">
    <property type="entry name" value="Aldehyde Dehydrogenase, Chain A, domain 2"/>
    <property type="match status" value="1"/>
</dbReference>
<reference evidence="6 7" key="1">
    <citation type="submission" date="2016-11" db="EMBL/GenBank/DDBJ databases">
        <title>Rhizobium leguminosarum bv. viciae strain Vaf12 isolated from Vavilovia formosa root nodules from Russia, Dagestan.</title>
        <authorList>
            <person name="Kimeklis A."/>
        </authorList>
    </citation>
    <scope>NUCLEOTIDE SEQUENCE [LARGE SCALE GENOMIC DNA]</scope>
    <source>
        <strain evidence="6 7">Vaf-108</strain>
        <plasmid evidence="7">Plasmid unnamed6</plasmid>
    </source>
</reference>
<dbReference type="PROSITE" id="PS00070">
    <property type="entry name" value="ALDEHYDE_DEHYDR_CYS"/>
    <property type="match status" value="1"/>
</dbReference>
<keyword evidence="6" id="KW-0614">Plasmid</keyword>
<evidence type="ECO:0000256" key="2">
    <source>
        <dbReference type="ARBA" id="ARBA00023002"/>
    </source>
</evidence>
<evidence type="ECO:0000313" key="6">
    <source>
        <dbReference type="EMBL" id="API57433.1"/>
    </source>
</evidence>
<dbReference type="PROSITE" id="PS00687">
    <property type="entry name" value="ALDEHYDE_DEHYDR_GLU"/>
    <property type="match status" value="1"/>
</dbReference>
<dbReference type="InterPro" id="IPR029510">
    <property type="entry name" value="Ald_DH_CS_GLU"/>
</dbReference>
<dbReference type="Gene3D" id="3.40.605.10">
    <property type="entry name" value="Aldehyde Dehydrogenase, Chain A, domain 1"/>
    <property type="match status" value="1"/>
</dbReference>
<evidence type="ECO:0000256" key="3">
    <source>
        <dbReference type="PROSITE-ProRule" id="PRU10007"/>
    </source>
</evidence>
<feature type="domain" description="Aldehyde dehydrogenase" evidence="5">
    <location>
        <begin position="6"/>
        <end position="456"/>
    </location>
</feature>
<dbReference type="InterPro" id="IPR016163">
    <property type="entry name" value="Ald_DH_C"/>
</dbReference>
<dbReference type="SUPFAM" id="SSF53720">
    <property type="entry name" value="ALDH-like"/>
    <property type="match status" value="1"/>
</dbReference>
<dbReference type="GO" id="GO:0016620">
    <property type="term" value="F:oxidoreductase activity, acting on the aldehyde or oxo group of donors, NAD or NADP as acceptor"/>
    <property type="evidence" value="ECO:0007669"/>
    <property type="project" value="InterPro"/>
</dbReference>
<dbReference type="InterPro" id="IPR015590">
    <property type="entry name" value="Aldehyde_DH_dom"/>
</dbReference>
<dbReference type="EMBL" id="CP018234">
    <property type="protein sequence ID" value="API57433.1"/>
    <property type="molecule type" value="Genomic_DNA"/>
</dbReference>
<name>A0A1L3ZP41_RHILE</name>
<proteinExistence type="inferred from homology"/>
<geneLocation type="plasmid" evidence="6 7">
    <name>unnamed6</name>
</geneLocation>
<evidence type="ECO:0000259" key="5">
    <source>
        <dbReference type="Pfam" id="PF00171"/>
    </source>
</evidence>
<dbReference type="Proteomes" id="UP000183050">
    <property type="component" value="Plasmid unnamed6"/>
</dbReference>